<evidence type="ECO:0000256" key="1">
    <source>
        <dbReference type="ARBA" id="ARBA00004651"/>
    </source>
</evidence>
<feature type="non-terminal residue" evidence="8">
    <location>
        <position position="157"/>
    </location>
</feature>
<organism evidence="8 9">
    <name type="scientific">Candidatus Berkelbacteria bacterium Licking1014_85</name>
    <dbReference type="NCBI Taxonomy" id="2017148"/>
    <lineage>
        <taxon>Bacteria</taxon>
        <taxon>Candidatus Berkelbacteria</taxon>
    </lineage>
</organism>
<evidence type="ECO:0000256" key="5">
    <source>
        <dbReference type="ARBA" id="ARBA00023136"/>
    </source>
</evidence>
<name>A0A554LL65_9BACT</name>
<sequence>MGRKRKYTRHNAGGWLNKFDWTVDPQTIREIVAIILFVAGILTVLSMFNLSGAIGENIMTLIVNLFGISGFIVPLIFLGLAVYFWKEREQGFRILQIFGIILLFWFIPGLFLSRGGAIGENISATFLSSFGSIGGYVILLGLSFASFVLATHISLRT</sequence>
<feature type="domain" description="DNA translocase FtsK 4TM region" evidence="7">
    <location>
        <begin position="49"/>
        <end position="155"/>
    </location>
</feature>
<feature type="transmembrane region" description="Helical" evidence="6">
    <location>
        <begin position="92"/>
        <end position="113"/>
    </location>
</feature>
<dbReference type="AlphaFoldDB" id="A0A554LL65"/>
<dbReference type="Pfam" id="PF13491">
    <property type="entry name" value="FtsK_4TM"/>
    <property type="match status" value="1"/>
</dbReference>
<keyword evidence="2" id="KW-1003">Cell membrane</keyword>
<evidence type="ECO:0000256" key="2">
    <source>
        <dbReference type="ARBA" id="ARBA00022475"/>
    </source>
</evidence>
<feature type="transmembrane region" description="Helical" evidence="6">
    <location>
        <begin position="31"/>
        <end position="55"/>
    </location>
</feature>
<dbReference type="Proteomes" id="UP000315589">
    <property type="component" value="Unassembled WGS sequence"/>
</dbReference>
<comment type="subcellular location">
    <subcellularLocation>
        <location evidence="1">Cell membrane</location>
        <topology evidence="1">Multi-pass membrane protein</topology>
    </subcellularLocation>
</comment>
<feature type="transmembrane region" description="Helical" evidence="6">
    <location>
        <begin position="133"/>
        <end position="155"/>
    </location>
</feature>
<dbReference type="EMBL" id="VMGI01000019">
    <property type="protein sequence ID" value="TSC93610.1"/>
    <property type="molecule type" value="Genomic_DNA"/>
</dbReference>
<accession>A0A554LL65</accession>
<evidence type="ECO:0000256" key="4">
    <source>
        <dbReference type="ARBA" id="ARBA00022989"/>
    </source>
</evidence>
<keyword evidence="5 6" id="KW-0472">Membrane</keyword>
<reference evidence="8 9" key="1">
    <citation type="submission" date="2017-07" db="EMBL/GenBank/DDBJ databases">
        <title>Mechanisms for carbon and nitrogen cycling indicate functional differentiation within the Candidate Phyla Radiation.</title>
        <authorList>
            <person name="Danczak R.E."/>
            <person name="Johnston M.D."/>
            <person name="Kenah C."/>
            <person name="Slattery M."/>
            <person name="Wrighton K.C."/>
            <person name="Wilkins M.J."/>
        </authorList>
    </citation>
    <scope>NUCLEOTIDE SEQUENCE [LARGE SCALE GENOMIC DNA]</scope>
    <source>
        <strain evidence="8">Licking1014_85</strain>
    </source>
</reference>
<gene>
    <name evidence="8" type="ORF">CEN91_192</name>
</gene>
<dbReference type="GO" id="GO:0005886">
    <property type="term" value="C:plasma membrane"/>
    <property type="evidence" value="ECO:0007669"/>
    <property type="project" value="UniProtKB-SubCell"/>
</dbReference>
<protein>
    <recommendedName>
        <fullName evidence="7">DNA translocase FtsK 4TM region domain-containing protein</fullName>
    </recommendedName>
</protein>
<keyword evidence="3 6" id="KW-0812">Transmembrane</keyword>
<comment type="caution">
    <text evidence="8">The sequence shown here is derived from an EMBL/GenBank/DDBJ whole genome shotgun (WGS) entry which is preliminary data.</text>
</comment>
<evidence type="ECO:0000259" key="7">
    <source>
        <dbReference type="Pfam" id="PF13491"/>
    </source>
</evidence>
<evidence type="ECO:0000313" key="9">
    <source>
        <dbReference type="Proteomes" id="UP000315589"/>
    </source>
</evidence>
<evidence type="ECO:0000256" key="3">
    <source>
        <dbReference type="ARBA" id="ARBA00022692"/>
    </source>
</evidence>
<proteinExistence type="predicted"/>
<feature type="transmembrane region" description="Helical" evidence="6">
    <location>
        <begin position="61"/>
        <end position="85"/>
    </location>
</feature>
<evidence type="ECO:0000313" key="8">
    <source>
        <dbReference type="EMBL" id="TSC93610.1"/>
    </source>
</evidence>
<evidence type="ECO:0000256" key="6">
    <source>
        <dbReference type="SAM" id="Phobius"/>
    </source>
</evidence>
<dbReference type="InterPro" id="IPR025199">
    <property type="entry name" value="FtsK_4TM"/>
</dbReference>
<keyword evidence="4 6" id="KW-1133">Transmembrane helix</keyword>